<feature type="domain" description="4-oxalocrotonate tautomerase-like" evidence="3">
    <location>
        <begin position="2"/>
        <end position="60"/>
    </location>
</feature>
<dbReference type="SUPFAM" id="SSF55331">
    <property type="entry name" value="Tautomerase/MIF"/>
    <property type="match status" value="1"/>
</dbReference>
<evidence type="ECO:0000259" key="3">
    <source>
        <dbReference type="Pfam" id="PF01361"/>
    </source>
</evidence>
<feature type="region of interest" description="Disordered" evidence="2">
    <location>
        <begin position="54"/>
        <end position="73"/>
    </location>
</feature>
<sequence>MPLIEVSIAEGRTPDQLRALMHELHAAAVRTVDALPRNVHIIVRQVPRDLWASNDVSIAERDSADPTTAPTEQ</sequence>
<comment type="caution">
    <text evidence="4">The sequence shown here is derived from an EMBL/GenBank/DDBJ whole genome shotgun (WGS) entry which is preliminary data.</text>
</comment>
<proteinExistence type="predicted"/>
<dbReference type="RefSeq" id="WP_006369892.1">
    <property type="nucleotide sequence ID" value="NZ_CP116236.1"/>
</dbReference>
<name>A0A846WSE2_9ACTN</name>
<gene>
    <name evidence="4" type="ORF">HGA05_23425</name>
</gene>
<evidence type="ECO:0000256" key="2">
    <source>
        <dbReference type="SAM" id="MobiDB-lite"/>
    </source>
</evidence>
<reference evidence="4 5" key="1">
    <citation type="submission" date="2020-04" db="EMBL/GenBank/DDBJ databases">
        <title>MicrobeNet Type strains.</title>
        <authorList>
            <person name="Nicholson A.C."/>
        </authorList>
    </citation>
    <scope>NUCLEOTIDE SEQUENCE [LARGE SCALE GENOMIC DNA]</scope>
    <source>
        <strain evidence="4 5">ATCC BAA-14</strain>
    </source>
</reference>
<dbReference type="Proteomes" id="UP000563898">
    <property type="component" value="Unassembled WGS sequence"/>
</dbReference>
<keyword evidence="1" id="KW-0413">Isomerase</keyword>
<dbReference type="AlphaFoldDB" id="A0A846WSE2"/>
<dbReference type="InterPro" id="IPR004370">
    <property type="entry name" value="4-OT-like_dom"/>
</dbReference>
<dbReference type="InterPro" id="IPR014347">
    <property type="entry name" value="Tautomerase/MIF_sf"/>
</dbReference>
<dbReference type="EMBL" id="JAAXPC010000019">
    <property type="protein sequence ID" value="NKY04524.1"/>
    <property type="molecule type" value="Genomic_DNA"/>
</dbReference>
<evidence type="ECO:0000313" key="4">
    <source>
        <dbReference type="EMBL" id="NKY04524.1"/>
    </source>
</evidence>
<protein>
    <submittedName>
        <fullName evidence="4">4-oxalocrotonate tautomerase</fullName>
    </submittedName>
</protein>
<evidence type="ECO:0000313" key="5">
    <source>
        <dbReference type="Proteomes" id="UP000563898"/>
    </source>
</evidence>
<evidence type="ECO:0000256" key="1">
    <source>
        <dbReference type="ARBA" id="ARBA00023235"/>
    </source>
</evidence>
<accession>A0A846WSE2</accession>
<organism evidence="4 5">
    <name type="scientific">Gordonia polyisoprenivorans</name>
    <dbReference type="NCBI Taxonomy" id="84595"/>
    <lineage>
        <taxon>Bacteria</taxon>
        <taxon>Bacillati</taxon>
        <taxon>Actinomycetota</taxon>
        <taxon>Actinomycetes</taxon>
        <taxon>Mycobacteriales</taxon>
        <taxon>Gordoniaceae</taxon>
        <taxon>Gordonia</taxon>
    </lineage>
</organism>
<dbReference type="GO" id="GO:0016853">
    <property type="term" value="F:isomerase activity"/>
    <property type="evidence" value="ECO:0007669"/>
    <property type="project" value="UniProtKB-KW"/>
</dbReference>
<dbReference type="Gene3D" id="3.30.429.10">
    <property type="entry name" value="Macrophage Migration Inhibitory Factor"/>
    <property type="match status" value="1"/>
</dbReference>
<dbReference type="Pfam" id="PF01361">
    <property type="entry name" value="Tautomerase"/>
    <property type="match status" value="1"/>
</dbReference>